<reference evidence="1" key="1">
    <citation type="submission" date="2021-01" db="EMBL/GenBank/DDBJ databases">
        <authorList>
            <person name="Zahm M."/>
            <person name="Roques C."/>
            <person name="Cabau C."/>
            <person name="Klopp C."/>
            <person name="Donnadieu C."/>
            <person name="Jouanno E."/>
            <person name="Lampietro C."/>
            <person name="Louis A."/>
            <person name="Herpin A."/>
            <person name="Echchiki A."/>
            <person name="Berthelot C."/>
            <person name="Parey E."/>
            <person name="Roest-Crollius H."/>
            <person name="Braasch I."/>
            <person name="Postlethwait J."/>
            <person name="Bobe J."/>
            <person name="Montfort J."/>
            <person name="Bouchez O."/>
            <person name="Begum T."/>
            <person name="Mejri S."/>
            <person name="Adams A."/>
            <person name="Chen W.-J."/>
            <person name="Guiguen Y."/>
        </authorList>
    </citation>
    <scope>NUCLEOTIDE SEQUENCE</scope>
    <source>
        <strain evidence="1">YG-15Mar2019-1</strain>
        <tissue evidence="1">Brain</tissue>
    </source>
</reference>
<dbReference type="InterPro" id="IPR001680">
    <property type="entry name" value="WD40_rpt"/>
</dbReference>
<evidence type="ECO:0000313" key="1">
    <source>
        <dbReference type="EMBL" id="KAG7483830.1"/>
    </source>
</evidence>
<dbReference type="SUPFAM" id="SSF50978">
    <property type="entry name" value="WD40 repeat-like"/>
    <property type="match status" value="1"/>
</dbReference>
<dbReference type="InterPro" id="IPR042795">
    <property type="entry name" value="Wdr73"/>
</dbReference>
<sequence length="381" mass="41866">MEGTSLEDDLDEWFIESLHIYTDLHVFELQQPTQVIEWTAEKSICVAGYSATKKNEILELLLPQKLFARDNQGLCPERDFRVDHGGFTEEPVNCLRHIPGTRCVVTSGAPGSSLQIWQIGDGDSDVIKKTGCIELKNNSKRRCKIGAGLTETACVLHGSELRDIQLTELPSGKVLYTAGSDSSDSVSSLQFVSTSVFLVCTESGDLCVDDTRVPSSLLRTPAGQQGGHRWCMGLKKGPSPSDASSCKVARLSSSCQVIVSDLRDLRRPLCQAHLSVQHSSLSSDFMNVTWAPALNDHLAVSGFDGVVQIYDTTSWRPESVESQPVFVHRGHMMSSGSEVDTDPAVVTTHVWHPWRPRTILSAATNGSLHVWDWIDKREASC</sequence>
<dbReference type="PANTHER" id="PTHR46947">
    <property type="entry name" value="WD REPEAT-CONTAINING PROTEIN 73"/>
    <property type="match status" value="1"/>
</dbReference>
<proteinExistence type="predicted"/>
<dbReference type="OrthoDB" id="9822052at2759"/>
<dbReference type="GO" id="GO:0000922">
    <property type="term" value="C:spindle pole"/>
    <property type="evidence" value="ECO:0007669"/>
    <property type="project" value="TreeGrafter"/>
</dbReference>
<organism evidence="1 2">
    <name type="scientific">Megalops atlanticus</name>
    <name type="common">Tarpon</name>
    <name type="synonym">Clupea gigantea</name>
    <dbReference type="NCBI Taxonomy" id="7932"/>
    <lineage>
        <taxon>Eukaryota</taxon>
        <taxon>Metazoa</taxon>
        <taxon>Chordata</taxon>
        <taxon>Craniata</taxon>
        <taxon>Vertebrata</taxon>
        <taxon>Euteleostomi</taxon>
        <taxon>Actinopterygii</taxon>
        <taxon>Neopterygii</taxon>
        <taxon>Teleostei</taxon>
        <taxon>Elopiformes</taxon>
        <taxon>Megalopidae</taxon>
        <taxon>Megalops</taxon>
    </lineage>
</organism>
<evidence type="ECO:0000313" key="2">
    <source>
        <dbReference type="Proteomes" id="UP001046870"/>
    </source>
</evidence>
<dbReference type="GO" id="GO:0005829">
    <property type="term" value="C:cytosol"/>
    <property type="evidence" value="ECO:0007669"/>
    <property type="project" value="TreeGrafter"/>
</dbReference>
<accession>A0A9D3QEL5</accession>
<gene>
    <name evidence="1" type="ORF">MATL_G00042570</name>
</gene>
<dbReference type="EMBL" id="JAFDVH010000003">
    <property type="protein sequence ID" value="KAG7483830.1"/>
    <property type="molecule type" value="Genomic_DNA"/>
</dbReference>
<dbReference type="Gene3D" id="2.130.10.10">
    <property type="entry name" value="YVTN repeat-like/Quinoprotein amine dehydrogenase"/>
    <property type="match status" value="1"/>
</dbReference>
<evidence type="ECO:0008006" key="3">
    <source>
        <dbReference type="Google" id="ProtNLM"/>
    </source>
</evidence>
<dbReference type="InterPro" id="IPR015943">
    <property type="entry name" value="WD40/YVTN_repeat-like_dom_sf"/>
</dbReference>
<dbReference type="AlphaFoldDB" id="A0A9D3QEL5"/>
<protein>
    <recommendedName>
        <fullName evidence="3">WD repeat-containing protein 73</fullName>
    </recommendedName>
</protein>
<name>A0A9D3QEL5_MEGAT</name>
<comment type="caution">
    <text evidence="1">The sequence shown here is derived from an EMBL/GenBank/DDBJ whole genome shotgun (WGS) entry which is preliminary data.</text>
</comment>
<dbReference type="Proteomes" id="UP001046870">
    <property type="component" value="Chromosome 3"/>
</dbReference>
<dbReference type="GO" id="GO:0031122">
    <property type="term" value="P:cytoplasmic microtubule organization"/>
    <property type="evidence" value="ECO:0007669"/>
    <property type="project" value="TreeGrafter"/>
</dbReference>
<keyword evidence="2" id="KW-1185">Reference proteome</keyword>
<dbReference type="InterPro" id="IPR036322">
    <property type="entry name" value="WD40_repeat_dom_sf"/>
</dbReference>
<dbReference type="SMART" id="SM00320">
    <property type="entry name" value="WD40"/>
    <property type="match status" value="3"/>
</dbReference>
<dbReference type="PANTHER" id="PTHR46947:SF1">
    <property type="entry name" value="WD REPEAT-CONTAINING PROTEIN 73"/>
    <property type="match status" value="1"/>
</dbReference>